<gene>
    <name evidence="2" type="ORF">Plil01_001322600</name>
</gene>
<accession>A0A9W6UER2</accession>
<protein>
    <submittedName>
        <fullName evidence="2">Unnamed protein product</fullName>
    </submittedName>
</protein>
<name>A0A9W6UER2_9STRA</name>
<keyword evidence="3" id="KW-1185">Reference proteome</keyword>
<dbReference type="SUPFAM" id="SSF56672">
    <property type="entry name" value="DNA/RNA polymerases"/>
    <property type="match status" value="1"/>
</dbReference>
<evidence type="ECO:0000313" key="3">
    <source>
        <dbReference type="Proteomes" id="UP001165083"/>
    </source>
</evidence>
<evidence type="ECO:0000256" key="1">
    <source>
        <dbReference type="SAM" id="MobiDB-lite"/>
    </source>
</evidence>
<dbReference type="InterPro" id="IPR051320">
    <property type="entry name" value="Viral_Replic_Matur_Polypro"/>
</dbReference>
<reference evidence="2" key="1">
    <citation type="submission" date="2023-04" db="EMBL/GenBank/DDBJ databases">
        <title>Phytophthora lilii NBRC 32176.</title>
        <authorList>
            <person name="Ichikawa N."/>
            <person name="Sato H."/>
            <person name="Tonouchi N."/>
        </authorList>
    </citation>
    <scope>NUCLEOTIDE SEQUENCE</scope>
    <source>
        <strain evidence="2">NBRC 32176</strain>
    </source>
</reference>
<dbReference type="AlphaFoldDB" id="A0A9W6UER2"/>
<dbReference type="InterPro" id="IPR043502">
    <property type="entry name" value="DNA/RNA_pol_sf"/>
</dbReference>
<dbReference type="OrthoDB" id="121905at2759"/>
<organism evidence="2 3">
    <name type="scientific">Phytophthora lilii</name>
    <dbReference type="NCBI Taxonomy" id="2077276"/>
    <lineage>
        <taxon>Eukaryota</taxon>
        <taxon>Sar</taxon>
        <taxon>Stramenopiles</taxon>
        <taxon>Oomycota</taxon>
        <taxon>Peronosporomycetes</taxon>
        <taxon>Peronosporales</taxon>
        <taxon>Peronosporaceae</taxon>
        <taxon>Phytophthora</taxon>
    </lineage>
</organism>
<evidence type="ECO:0000313" key="2">
    <source>
        <dbReference type="EMBL" id="GMF30936.1"/>
    </source>
</evidence>
<dbReference type="EMBL" id="BSXW01000871">
    <property type="protein sequence ID" value="GMF30936.1"/>
    <property type="molecule type" value="Genomic_DNA"/>
</dbReference>
<dbReference type="PANTHER" id="PTHR33064">
    <property type="entry name" value="POL PROTEIN"/>
    <property type="match status" value="1"/>
</dbReference>
<dbReference type="PANTHER" id="PTHR33064:SF37">
    <property type="entry name" value="RIBONUCLEASE H"/>
    <property type="match status" value="1"/>
</dbReference>
<sequence length="156" mass="17612">MRNDGGISAAEEDDLPPDEELGFDAEDADVAAAMENLVDKAVSNGFDEAHVEGLRRLAREFPDVFRLHIGSDPAADVEPLEVQVVPGAVPFRCKLRKYPERQREFLREYVQQLVDNGLVRRNNDSRWACAALPVRKSNDGYRMTVDYRPVSRLPSR</sequence>
<feature type="region of interest" description="Disordered" evidence="1">
    <location>
        <begin position="1"/>
        <end position="25"/>
    </location>
</feature>
<proteinExistence type="predicted"/>
<dbReference type="Gene3D" id="3.10.10.10">
    <property type="entry name" value="HIV Type 1 Reverse Transcriptase, subunit A, domain 1"/>
    <property type="match status" value="1"/>
</dbReference>
<feature type="compositionally biased region" description="Acidic residues" evidence="1">
    <location>
        <begin position="10"/>
        <end position="25"/>
    </location>
</feature>
<dbReference type="Proteomes" id="UP001165083">
    <property type="component" value="Unassembled WGS sequence"/>
</dbReference>
<comment type="caution">
    <text evidence="2">The sequence shown here is derived from an EMBL/GenBank/DDBJ whole genome shotgun (WGS) entry which is preliminary data.</text>
</comment>